<dbReference type="RefSeq" id="WP_323297346.1">
    <property type="nucleotide sequence ID" value="NZ_JAYFUM010000015.1"/>
</dbReference>
<dbReference type="InterPro" id="IPR001680">
    <property type="entry name" value="WD40_rpt"/>
</dbReference>
<dbReference type="InterPro" id="IPR050349">
    <property type="entry name" value="WD_LIS1/nudF_dynein_reg"/>
</dbReference>
<comment type="caution">
    <text evidence="4">The sequence shown here is derived from an EMBL/GenBank/DDBJ whole genome shotgun (WGS) entry which is preliminary data.</text>
</comment>
<dbReference type="PANTHER" id="PTHR44129">
    <property type="entry name" value="WD REPEAT-CONTAINING PROTEIN POP1"/>
    <property type="match status" value="1"/>
</dbReference>
<keyword evidence="1 3" id="KW-0853">WD repeat</keyword>
<evidence type="ECO:0000256" key="2">
    <source>
        <dbReference type="ARBA" id="ARBA00022737"/>
    </source>
</evidence>
<keyword evidence="2" id="KW-0677">Repeat</keyword>
<name>A0ABU5QC32_9BACT</name>
<dbReference type="SMART" id="SM00320">
    <property type="entry name" value="WD40"/>
    <property type="match status" value="8"/>
</dbReference>
<accession>A0ABU5QC32</accession>
<gene>
    <name evidence="4" type="ORF">VB248_13660</name>
</gene>
<dbReference type="Gene3D" id="2.130.10.10">
    <property type="entry name" value="YVTN repeat-like/Quinoprotein amine dehydrogenase"/>
    <property type="match status" value="2"/>
</dbReference>
<keyword evidence="5" id="KW-1185">Reference proteome</keyword>
<feature type="repeat" description="WD" evidence="3">
    <location>
        <begin position="486"/>
        <end position="527"/>
    </location>
</feature>
<protein>
    <submittedName>
        <fullName evidence="4">WD40 repeat domain-containing protein</fullName>
    </submittedName>
</protein>
<dbReference type="Proteomes" id="UP001302949">
    <property type="component" value="Unassembled WGS sequence"/>
</dbReference>
<dbReference type="SUPFAM" id="SSF82171">
    <property type="entry name" value="DPP6 N-terminal domain-like"/>
    <property type="match status" value="1"/>
</dbReference>
<sequence length="768" mass="88542">MRIIILISIYLLWGVSTLGQQKAQITKKQDSFSTILQEGDRLLKAKNIGKSIKAYNVARILAGTDKRKNYIIDHKFNRIFISITKLEEQAKINDGQTEVENFKDTIKSIEKNKIHTDTSATEIKIISVADDSNTQALYWSAESTKINPIQGLRLLEKAITKTNDTNILRTIKEATEAIFQQSNKHQWLEKGRAYTIESLEKKLSISSQEKDNEASKNKWEVINYNDGVQLLERTTGRSYNFPAGEKAVSDSKFSFDGKWLLTRNVHYEHKLWDISTEQIPIFFQSEKHISSADFSPNSKWVITKKANGEYKLWEIATGKTFEFLKEERGIVFLEFSKEDTFVVTKNGKGEYKQWKLVNPNITAFITEDKNIISSLFSSDNKLLVIQYEKDPEDEAKVYDISTGKTPQSLINENINTATFSPNNQWIVTKSNEQSKLWEISKGRNSDIFSNEKEINSVTFSQDSKWLITTNNQSKVWEIKTGKIPAFLSDEKNIYQAAFSTDGKWVVTINKENQTKIWEMSTGKVRDFPLGEKNIYDISFSPNNKWLMVNINGDYKIYNTITGKAPVFINNVNEMRYVKFSPDGKWLLIQTNDLCNLWNMVTEQISIYPLVDKTIRSATFSPDSKWLIITDDNLNAKIWSVEKGIQAEFLKDEKKISNAIFSKDSKILSIITNHKVKTYKVSTGELIQTLWLNKKPTEVQIIDNRYLYVTVGKAIVKTDLQTQKGNLMSFGDGERLDYKYEEIQEWIKVFGDKYLLPLDEEIKKKYSIK</sequence>
<dbReference type="EMBL" id="JAYFUM010000015">
    <property type="protein sequence ID" value="MEA5140192.1"/>
    <property type="molecule type" value="Genomic_DNA"/>
</dbReference>
<evidence type="ECO:0000256" key="1">
    <source>
        <dbReference type="ARBA" id="ARBA00022574"/>
    </source>
</evidence>
<proteinExistence type="predicted"/>
<evidence type="ECO:0000313" key="4">
    <source>
        <dbReference type="EMBL" id="MEA5140192.1"/>
    </source>
</evidence>
<evidence type="ECO:0000256" key="3">
    <source>
        <dbReference type="PROSITE-ProRule" id="PRU00221"/>
    </source>
</evidence>
<dbReference type="PROSITE" id="PS50082">
    <property type="entry name" value="WD_REPEATS_2"/>
    <property type="match status" value="1"/>
</dbReference>
<evidence type="ECO:0000313" key="5">
    <source>
        <dbReference type="Proteomes" id="UP001302949"/>
    </source>
</evidence>
<reference evidence="4 5" key="1">
    <citation type="submission" date="2023-12" db="EMBL/GenBank/DDBJ databases">
        <title>Novel species of the genus Arcicella isolated from rivers.</title>
        <authorList>
            <person name="Lu H."/>
        </authorList>
    </citation>
    <scope>NUCLEOTIDE SEQUENCE [LARGE SCALE GENOMIC DNA]</scope>
    <source>
        <strain evidence="4 5">KCTC 23307</strain>
    </source>
</reference>
<dbReference type="SUPFAM" id="SSF117289">
    <property type="entry name" value="Nucleoporin domain"/>
    <property type="match status" value="1"/>
</dbReference>
<dbReference type="InterPro" id="IPR015943">
    <property type="entry name" value="WD40/YVTN_repeat-like_dom_sf"/>
</dbReference>
<organism evidence="4 5">
    <name type="scientific">Arcicella rigui</name>
    <dbReference type="NCBI Taxonomy" id="797020"/>
    <lineage>
        <taxon>Bacteria</taxon>
        <taxon>Pseudomonadati</taxon>
        <taxon>Bacteroidota</taxon>
        <taxon>Cytophagia</taxon>
        <taxon>Cytophagales</taxon>
        <taxon>Flectobacillaceae</taxon>
        <taxon>Arcicella</taxon>
    </lineage>
</organism>